<feature type="transmembrane region" description="Helical" evidence="9">
    <location>
        <begin position="12"/>
        <end position="32"/>
    </location>
</feature>
<dbReference type="PANTHER" id="PTHR32063">
    <property type="match status" value="1"/>
</dbReference>
<dbReference type="FunFam" id="1.20.1640.10:FF:000001">
    <property type="entry name" value="Efflux pump membrane transporter"/>
    <property type="match status" value="1"/>
</dbReference>
<protein>
    <submittedName>
        <fullName evidence="10">Efflux RND transporter permease subunit</fullName>
    </submittedName>
</protein>
<dbReference type="NCBIfam" id="TIGR00915">
    <property type="entry name" value="2A0602"/>
    <property type="match status" value="1"/>
</dbReference>
<dbReference type="SUPFAM" id="SSF82714">
    <property type="entry name" value="Multidrug efflux transporter AcrB TolC docking domain, DN and DC subdomains"/>
    <property type="match status" value="2"/>
</dbReference>
<dbReference type="GO" id="GO:0005886">
    <property type="term" value="C:plasma membrane"/>
    <property type="evidence" value="ECO:0007669"/>
    <property type="project" value="UniProtKB-SubCell"/>
</dbReference>
<evidence type="ECO:0000256" key="1">
    <source>
        <dbReference type="ARBA" id="ARBA00004429"/>
    </source>
</evidence>
<dbReference type="SUPFAM" id="SSF82693">
    <property type="entry name" value="Multidrug efflux transporter AcrB pore domain, PN1, PN2, PC1 and PC2 subdomains"/>
    <property type="match status" value="3"/>
</dbReference>
<comment type="caution">
    <text evidence="10">The sequence shown here is derived from an EMBL/GenBank/DDBJ whole genome shotgun (WGS) entry which is preliminary data.</text>
</comment>
<feature type="transmembrane region" description="Helical" evidence="9">
    <location>
        <begin position="472"/>
        <end position="499"/>
    </location>
</feature>
<evidence type="ECO:0000256" key="8">
    <source>
        <dbReference type="ARBA" id="ARBA00023136"/>
    </source>
</evidence>
<dbReference type="AlphaFoldDB" id="A0A537K0H4"/>
<dbReference type="Gene3D" id="1.20.1640.10">
    <property type="entry name" value="Multidrug efflux transporter AcrB transmembrane domain"/>
    <property type="match status" value="2"/>
</dbReference>
<dbReference type="InterPro" id="IPR004764">
    <property type="entry name" value="MdtF-like"/>
</dbReference>
<feature type="transmembrane region" description="Helical" evidence="9">
    <location>
        <begin position="931"/>
        <end position="952"/>
    </location>
</feature>
<dbReference type="FunFam" id="3.30.70.1430:FF:000001">
    <property type="entry name" value="Efflux pump membrane transporter"/>
    <property type="match status" value="1"/>
</dbReference>
<comment type="subcellular location">
    <subcellularLocation>
        <location evidence="1">Cell inner membrane</location>
        <topology evidence="1">Multi-pass membrane protein</topology>
    </subcellularLocation>
</comment>
<keyword evidence="3" id="KW-0813">Transport</keyword>
<feature type="transmembrane region" description="Helical" evidence="9">
    <location>
        <begin position="539"/>
        <end position="556"/>
    </location>
</feature>
<keyword evidence="4" id="KW-1003">Cell membrane</keyword>
<dbReference type="Gene3D" id="3.30.70.1320">
    <property type="entry name" value="Multidrug efflux transporter AcrB pore domain like"/>
    <property type="match status" value="1"/>
</dbReference>
<name>A0A537K0H4_9BACT</name>
<reference evidence="10 11" key="1">
    <citation type="journal article" date="2019" name="Nat. Microbiol.">
        <title>Mediterranean grassland soil C-N compound turnover is dependent on rainfall and depth, and is mediated by genomically divergent microorganisms.</title>
        <authorList>
            <person name="Diamond S."/>
            <person name="Andeer P.F."/>
            <person name="Li Z."/>
            <person name="Crits-Christoph A."/>
            <person name="Burstein D."/>
            <person name="Anantharaman K."/>
            <person name="Lane K.R."/>
            <person name="Thomas B.C."/>
            <person name="Pan C."/>
            <person name="Northen T.R."/>
            <person name="Banfield J.F."/>
        </authorList>
    </citation>
    <scope>NUCLEOTIDE SEQUENCE [LARGE SCALE GENOMIC DNA]</scope>
    <source>
        <strain evidence="10">NP_3</strain>
    </source>
</reference>
<feature type="transmembrane region" description="Helical" evidence="9">
    <location>
        <begin position="1013"/>
        <end position="1035"/>
    </location>
</feature>
<dbReference type="GO" id="GO:0009636">
    <property type="term" value="P:response to toxic substance"/>
    <property type="evidence" value="ECO:0007669"/>
    <property type="project" value="UniProtKB-ARBA"/>
</dbReference>
<feature type="transmembrane region" description="Helical" evidence="9">
    <location>
        <begin position="875"/>
        <end position="893"/>
    </location>
</feature>
<evidence type="ECO:0000313" key="10">
    <source>
        <dbReference type="EMBL" id="TMI89283.1"/>
    </source>
</evidence>
<feature type="transmembrane region" description="Helical" evidence="9">
    <location>
        <begin position="439"/>
        <end position="460"/>
    </location>
</feature>
<keyword evidence="6 9" id="KW-0812">Transmembrane</keyword>
<dbReference type="GO" id="GO:0042910">
    <property type="term" value="F:xenobiotic transmembrane transporter activity"/>
    <property type="evidence" value="ECO:0007669"/>
    <property type="project" value="TreeGrafter"/>
</dbReference>
<feature type="transmembrane region" description="Helical" evidence="9">
    <location>
        <begin position="981"/>
        <end position="1001"/>
    </location>
</feature>
<dbReference type="PRINTS" id="PR00702">
    <property type="entry name" value="ACRIFLAVINRP"/>
</dbReference>
<dbReference type="InterPro" id="IPR001036">
    <property type="entry name" value="Acrflvin-R"/>
</dbReference>
<gene>
    <name evidence="10" type="ORF">E6H00_10305</name>
</gene>
<dbReference type="Gene3D" id="3.30.70.1440">
    <property type="entry name" value="Multidrug efflux transporter AcrB pore domain"/>
    <property type="match status" value="1"/>
</dbReference>
<keyword evidence="8 9" id="KW-0472">Membrane</keyword>
<evidence type="ECO:0000256" key="6">
    <source>
        <dbReference type="ARBA" id="ARBA00022692"/>
    </source>
</evidence>
<evidence type="ECO:0000256" key="2">
    <source>
        <dbReference type="ARBA" id="ARBA00010942"/>
    </source>
</evidence>
<organism evidence="10 11">
    <name type="scientific">Candidatus Segetimicrobium genomatis</name>
    <dbReference type="NCBI Taxonomy" id="2569760"/>
    <lineage>
        <taxon>Bacteria</taxon>
        <taxon>Bacillati</taxon>
        <taxon>Candidatus Sysuimicrobiota</taxon>
        <taxon>Candidatus Sysuimicrobiia</taxon>
        <taxon>Candidatus Sysuimicrobiales</taxon>
        <taxon>Candidatus Segetimicrobiaceae</taxon>
        <taxon>Candidatus Segetimicrobium</taxon>
    </lineage>
</organism>
<dbReference type="EMBL" id="VBAK01000127">
    <property type="protein sequence ID" value="TMI89283.1"/>
    <property type="molecule type" value="Genomic_DNA"/>
</dbReference>
<proteinExistence type="inferred from homology"/>
<evidence type="ECO:0000256" key="7">
    <source>
        <dbReference type="ARBA" id="ARBA00022989"/>
    </source>
</evidence>
<dbReference type="Gene3D" id="3.30.70.1430">
    <property type="entry name" value="Multidrug efflux transporter AcrB pore domain"/>
    <property type="match status" value="2"/>
</dbReference>
<evidence type="ECO:0000256" key="9">
    <source>
        <dbReference type="SAM" id="Phobius"/>
    </source>
</evidence>
<dbReference type="PANTHER" id="PTHR32063:SF76">
    <property type="entry name" value="EFFLUX PUMP MEMBRANE TRANSPORTER"/>
    <property type="match status" value="1"/>
</dbReference>
<evidence type="ECO:0000256" key="4">
    <source>
        <dbReference type="ARBA" id="ARBA00022475"/>
    </source>
</evidence>
<keyword evidence="7 9" id="KW-1133">Transmembrane helix</keyword>
<dbReference type="SUPFAM" id="SSF82866">
    <property type="entry name" value="Multidrug efflux transporter AcrB transmembrane domain"/>
    <property type="match status" value="2"/>
</dbReference>
<dbReference type="GO" id="GO:0015562">
    <property type="term" value="F:efflux transmembrane transporter activity"/>
    <property type="evidence" value="ECO:0007669"/>
    <property type="project" value="InterPro"/>
</dbReference>
<evidence type="ECO:0000256" key="3">
    <source>
        <dbReference type="ARBA" id="ARBA00022448"/>
    </source>
</evidence>
<sequence>MVLSQFFIHRPNFAISIAVLIVLIGALSYTALPREQYPNISPPTVTVSATYVGANAQAVAENVAVPIEEAINGVSNAVYMQSRSSSDGAYALTVTFKLGTDPDLDAVAVQNRVSQASGNLPAAVNNFGIAVRKASPNFLIGIALHSPQDSYDPIFLSNYALIHVLDPLLRVPGIGDYFIFPRQSYAIRAWLRPDAMAALGLTAGDVGAAIRAQNVVSPAGVLGQPPAPTGTQFQYTVNAQGQLTDPSQFNRIVVKTLSDGSVVRLQDIARTEVGAQDYGTYGYRNGHPAAFVILLQSPGSNALRASQAVRATMSGLAQSFPPGLTYDVVFDTSLFVTTALNDVTRTLGLAFLLVLFVIFVFLGKARATLIPMAAIPVSLIGAFAAFAALGFTINIMTMFALVLAIGLVVDDAIVVVEAIERQIEDGRSPVAAAEAAMRLVSGPVIAIALVLDAVFVPTAFIGGISGQLYRQFALTLAASVTISAFVALTLTPALCGVLLRPQDAPRGPLAPFFAGFNAAFARATEAYIRGVRRAIRGRWLMIGALALIGVMAWQLLRALPSTFVPLEDQGFFVSAFRLPDGASQDRAQAVAQKATQFLLHVPGVQAVVTAGGFDVLTQSISSNAFAMFVILTPWDQRRSPQTQLFAILGRANFEFYHYPEAIGFAFPLPALPGVGVVNGFQFMVEDRNGTGQADALAGAAQTVIGAAGARREVTGLSTGFSTSVPQFNVVVNRDKAGTLGVPVDSIFGSLAAFLGGEQINNVTLFGRVYKAMIQAEPQFRATPAGIGRIYVRTNGGTMVPLSTLATVSPTTGPAVISRYNGYYAAEVDGQAPFGASSGQAIAAMEAVAKTALPAGYGYEWTGLALQEKEASGAQVLAFVLALVLVFLLLVALYESWRIPWSVLLGVPLAAFGSLLAIYLRHTWLHDVQSDVYVQIGLVTLIGLAAKNAILIVEFAKDKHEQEGLPVVDAALAGARLRLRPILMTSLSFIFGTMPLVFASGAGANSRHSLGTGVVGGMTMATALGIFFIPVLYVIFAGPGGSRRRAGGAPPATSASSRP</sequence>
<feature type="transmembrane region" description="Helical" evidence="9">
    <location>
        <begin position="900"/>
        <end position="919"/>
    </location>
</feature>
<feature type="transmembrane region" description="Helical" evidence="9">
    <location>
        <begin position="395"/>
        <end position="419"/>
    </location>
</feature>
<evidence type="ECO:0000256" key="5">
    <source>
        <dbReference type="ARBA" id="ARBA00022519"/>
    </source>
</evidence>
<accession>A0A537K0H4</accession>
<dbReference type="Gene3D" id="3.30.2090.10">
    <property type="entry name" value="Multidrug efflux transporter AcrB TolC docking domain, DN and DC subdomains"/>
    <property type="match status" value="2"/>
</dbReference>
<feature type="transmembrane region" description="Helical" evidence="9">
    <location>
        <begin position="343"/>
        <end position="362"/>
    </location>
</feature>
<feature type="transmembrane region" description="Helical" evidence="9">
    <location>
        <begin position="369"/>
        <end position="389"/>
    </location>
</feature>
<dbReference type="Proteomes" id="UP000318509">
    <property type="component" value="Unassembled WGS sequence"/>
</dbReference>
<dbReference type="InterPro" id="IPR027463">
    <property type="entry name" value="AcrB_DN_DC_subdom"/>
</dbReference>
<dbReference type="Pfam" id="PF00873">
    <property type="entry name" value="ACR_tran"/>
    <property type="match status" value="1"/>
</dbReference>
<evidence type="ECO:0000313" key="11">
    <source>
        <dbReference type="Proteomes" id="UP000318509"/>
    </source>
</evidence>
<keyword evidence="5" id="KW-0997">Cell inner membrane</keyword>
<comment type="similarity">
    <text evidence="2">Belongs to the resistance-nodulation-cell division (RND) (TC 2.A.6) family.</text>
</comment>